<reference evidence="8" key="1">
    <citation type="submission" date="2017-09" db="EMBL/GenBank/DDBJ databases">
        <title>Depth-based differentiation of microbial function through sediment-hosted aquifers and enrichment of novel symbionts in the deep terrestrial subsurface.</title>
        <authorList>
            <person name="Probst A.J."/>
            <person name="Ladd B."/>
            <person name="Jarett J.K."/>
            <person name="Geller-Mcgrath D.E."/>
            <person name="Sieber C.M.K."/>
            <person name="Emerson J.B."/>
            <person name="Anantharaman K."/>
            <person name="Thomas B.C."/>
            <person name="Malmstrom R."/>
            <person name="Stieglmeier M."/>
            <person name="Klingl A."/>
            <person name="Woyke T."/>
            <person name="Ryan C.M."/>
            <person name="Banfield J.F."/>
        </authorList>
    </citation>
    <scope>NUCLEOTIDE SEQUENCE [LARGE SCALE GENOMIC DNA]</scope>
</reference>
<dbReference type="Proteomes" id="UP000229383">
    <property type="component" value="Unassembled WGS sequence"/>
</dbReference>
<name>A0A2H0TEX1_9BACT</name>
<evidence type="ECO:0000313" key="8">
    <source>
        <dbReference type="Proteomes" id="UP000229383"/>
    </source>
</evidence>
<comment type="subcellular location">
    <subcellularLocation>
        <location evidence="1">Membrane</location>
    </subcellularLocation>
</comment>
<sequence length="129" mass="14909">MKYPAIIFAKSFYKAFKETPAKDHEKLFVNFAKILNKYGAIKNAGVILNEIEKIYSEDRGITRIRIETARLGDQTRIKKIKSLFNKKNCVFSEKVSPNILAGVKIRIDDEIVIDNSMQRRLKNLFKIDA</sequence>
<dbReference type="InterPro" id="IPR000711">
    <property type="entry name" value="ATPase_OSCP/dsu"/>
</dbReference>
<evidence type="ECO:0000256" key="5">
    <source>
        <dbReference type="ARBA" id="ARBA00023136"/>
    </source>
</evidence>
<dbReference type="GO" id="GO:0016020">
    <property type="term" value="C:membrane"/>
    <property type="evidence" value="ECO:0007669"/>
    <property type="project" value="UniProtKB-SubCell"/>
</dbReference>
<keyword evidence="6" id="KW-0066">ATP synthesis</keyword>
<evidence type="ECO:0000256" key="6">
    <source>
        <dbReference type="ARBA" id="ARBA00023310"/>
    </source>
</evidence>
<dbReference type="AlphaFoldDB" id="A0A2H0TEX1"/>
<proteinExistence type="predicted"/>
<evidence type="ECO:0000256" key="2">
    <source>
        <dbReference type="ARBA" id="ARBA00022448"/>
    </source>
</evidence>
<keyword evidence="2" id="KW-0813">Transport</keyword>
<keyword evidence="4" id="KW-0406">Ion transport</keyword>
<organism evidence="7 8">
    <name type="scientific">Candidatus Niyogibacteria bacterium CG10_big_fil_rev_8_21_14_0_10_42_19</name>
    <dbReference type="NCBI Taxonomy" id="1974725"/>
    <lineage>
        <taxon>Bacteria</taxon>
        <taxon>Candidatus Niyogiibacteriota</taxon>
    </lineage>
</organism>
<dbReference type="EMBL" id="PFCN01000037">
    <property type="protein sequence ID" value="PIR70092.1"/>
    <property type="molecule type" value="Genomic_DNA"/>
</dbReference>
<evidence type="ECO:0000256" key="1">
    <source>
        <dbReference type="ARBA" id="ARBA00004370"/>
    </source>
</evidence>
<gene>
    <name evidence="7" type="ORF">COU46_03415</name>
</gene>
<evidence type="ECO:0000256" key="3">
    <source>
        <dbReference type="ARBA" id="ARBA00022781"/>
    </source>
</evidence>
<evidence type="ECO:0000256" key="4">
    <source>
        <dbReference type="ARBA" id="ARBA00023065"/>
    </source>
</evidence>
<comment type="caution">
    <text evidence="7">The sequence shown here is derived from an EMBL/GenBank/DDBJ whole genome shotgun (WGS) entry which is preliminary data.</text>
</comment>
<keyword evidence="3" id="KW-0375">Hydrogen ion transport</keyword>
<dbReference type="Pfam" id="PF00213">
    <property type="entry name" value="OSCP"/>
    <property type="match status" value="1"/>
</dbReference>
<keyword evidence="5" id="KW-0472">Membrane</keyword>
<dbReference type="GO" id="GO:0046933">
    <property type="term" value="F:proton-transporting ATP synthase activity, rotational mechanism"/>
    <property type="evidence" value="ECO:0007669"/>
    <property type="project" value="InterPro"/>
</dbReference>
<evidence type="ECO:0000313" key="7">
    <source>
        <dbReference type="EMBL" id="PIR70092.1"/>
    </source>
</evidence>
<accession>A0A2H0TEX1</accession>
<protein>
    <submittedName>
        <fullName evidence="7">Uncharacterized protein</fullName>
    </submittedName>
</protein>